<feature type="transmembrane region" description="Helical" evidence="1">
    <location>
        <begin position="171"/>
        <end position="193"/>
    </location>
</feature>
<feature type="transmembrane region" description="Helical" evidence="1">
    <location>
        <begin position="146"/>
        <end position="165"/>
    </location>
</feature>
<dbReference type="AlphaFoldDB" id="A0A8S1V7V6"/>
<protein>
    <submittedName>
        <fullName evidence="2">Uncharacterized protein</fullName>
    </submittedName>
</protein>
<sequence>MDPEAQMDLKTETPVIRGNDDLSVYLQTIYHLNLNDFKESLYQMKLLLINQRQAQFDLKYSQILGPIMELWQYVIIHTLEIQLKQPNNISFLLLIVILQLLVVFIYSILYLKHAFIIAILKHLIINSFYGYSIVILLKRFIPDQHFHLIFVVEAFLYSLFLFTIYNYLCLFIVNLLIVSPLEVNNILNLFANYQFYYTIFKQISSINKMKQPEYLLIPIGFQVIIFFGLCLIRIDYFNVLVDILL</sequence>
<keyword evidence="1" id="KW-0472">Membrane</keyword>
<feature type="transmembrane region" description="Helical" evidence="1">
    <location>
        <begin position="115"/>
        <end position="137"/>
    </location>
</feature>
<feature type="transmembrane region" description="Helical" evidence="1">
    <location>
        <begin position="89"/>
        <end position="109"/>
    </location>
</feature>
<dbReference type="OrthoDB" id="303506at2759"/>
<reference evidence="2" key="1">
    <citation type="submission" date="2021-01" db="EMBL/GenBank/DDBJ databases">
        <authorList>
            <consortium name="Genoscope - CEA"/>
            <person name="William W."/>
        </authorList>
    </citation>
    <scope>NUCLEOTIDE SEQUENCE</scope>
</reference>
<organism evidence="2 3">
    <name type="scientific">Paramecium octaurelia</name>
    <dbReference type="NCBI Taxonomy" id="43137"/>
    <lineage>
        <taxon>Eukaryota</taxon>
        <taxon>Sar</taxon>
        <taxon>Alveolata</taxon>
        <taxon>Ciliophora</taxon>
        <taxon>Intramacronucleata</taxon>
        <taxon>Oligohymenophorea</taxon>
        <taxon>Peniculida</taxon>
        <taxon>Parameciidae</taxon>
        <taxon>Paramecium</taxon>
    </lineage>
</organism>
<keyword evidence="3" id="KW-1185">Reference proteome</keyword>
<keyword evidence="1" id="KW-0812">Transmembrane</keyword>
<dbReference type="EMBL" id="CAJJDP010000059">
    <property type="protein sequence ID" value="CAD8172645.1"/>
    <property type="molecule type" value="Genomic_DNA"/>
</dbReference>
<dbReference type="Proteomes" id="UP000683925">
    <property type="component" value="Unassembled WGS sequence"/>
</dbReference>
<evidence type="ECO:0000313" key="2">
    <source>
        <dbReference type="EMBL" id="CAD8172645.1"/>
    </source>
</evidence>
<accession>A0A8S1V7V6</accession>
<feature type="transmembrane region" description="Helical" evidence="1">
    <location>
        <begin position="214"/>
        <end position="234"/>
    </location>
</feature>
<gene>
    <name evidence="2" type="ORF">POCTA_138.1.T0600220</name>
</gene>
<name>A0A8S1V7V6_PAROT</name>
<comment type="caution">
    <text evidence="2">The sequence shown here is derived from an EMBL/GenBank/DDBJ whole genome shotgun (WGS) entry which is preliminary data.</text>
</comment>
<dbReference type="OMA" id="KQPNNIS"/>
<evidence type="ECO:0000256" key="1">
    <source>
        <dbReference type="SAM" id="Phobius"/>
    </source>
</evidence>
<keyword evidence="1" id="KW-1133">Transmembrane helix</keyword>
<proteinExistence type="predicted"/>
<evidence type="ECO:0000313" key="3">
    <source>
        <dbReference type="Proteomes" id="UP000683925"/>
    </source>
</evidence>